<protein>
    <submittedName>
        <fullName evidence="1">Uncharacterized protein</fullName>
    </submittedName>
</protein>
<keyword evidence="2" id="KW-1185">Reference proteome</keyword>
<organism evidence="1 2">
    <name type="scientific">Sulfurimonas sediminis</name>
    <dbReference type="NCBI Taxonomy" id="2590020"/>
    <lineage>
        <taxon>Bacteria</taxon>
        <taxon>Pseudomonadati</taxon>
        <taxon>Campylobacterota</taxon>
        <taxon>Epsilonproteobacteria</taxon>
        <taxon>Campylobacterales</taxon>
        <taxon>Sulfurimonadaceae</taxon>
        <taxon>Sulfurimonas</taxon>
    </lineage>
</organism>
<name>A0A7M1B1G2_9BACT</name>
<sequence>MSMTGMIFQFNSDNGKGLLMLSDGETKEFDTSQWVEKSNRPFVGLKISYDESDGKISVKPYNDATKESSAYSNADECILHFKEEGFKVVKDTAGETTRTITLRKYEMGDFAEVIIKSVNDKISVTHMVNGKKTN</sequence>
<dbReference type="AlphaFoldDB" id="A0A7M1B1G2"/>
<dbReference type="KEGG" id="ssei:FJR45_06195"/>
<dbReference type="Proteomes" id="UP000593719">
    <property type="component" value="Chromosome"/>
</dbReference>
<proteinExistence type="predicted"/>
<accession>A0A7M1B1G2</accession>
<dbReference type="EMBL" id="CP041235">
    <property type="protein sequence ID" value="QOP43564.1"/>
    <property type="molecule type" value="Genomic_DNA"/>
</dbReference>
<dbReference type="RefSeq" id="WP_193151844.1">
    <property type="nucleotide sequence ID" value="NZ_CP041235.1"/>
</dbReference>
<evidence type="ECO:0000313" key="1">
    <source>
        <dbReference type="EMBL" id="QOP43564.1"/>
    </source>
</evidence>
<reference evidence="1 2" key="1">
    <citation type="submission" date="2019-06" db="EMBL/GenBank/DDBJ databases">
        <title>Sulfurimonas gotlandica sp. nov., a chemoautotrophic and psychrotolerant epsilonproteobacterium isolated from a pelagic redoxcline, and an emended description of the genus Sulfurimonas.</title>
        <authorList>
            <person name="Wang S."/>
            <person name="Jiang L."/>
            <person name="Shao Z."/>
        </authorList>
    </citation>
    <scope>NUCLEOTIDE SEQUENCE [LARGE SCALE GENOMIC DNA]</scope>
    <source>
        <strain evidence="1 2">S2-6</strain>
    </source>
</reference>
<evidence type="ECO:0000313" key="2">
    <source>
        <dbReference type="Proteomes" id="UP000593719"/>
    </source>
</evidence>
<gene>
    <name evidence="1" type="ORF">FJR45_06195</name>
</gene>